<comment type="caution">
    <text evidence="1">The sequence shown here is derived from an EMBL/GenBank/DDBJ whole genome shotgun (WGS) entry which is preliminary data.</text>
</comment>
<evidence type="ECO:0000313" key="1">
    <source>
        <dbReference type="EMBL" id="NHE57960.1"/>
    </source>
</evidence>
<keyword evidence="2" id="KW-1185">Reference proteome</keyword>
<organism evidence="1 2">
    <name type="scientific">Cyclobacterium plantarum</name>
    <dbReference type="NCBI Taxonomy" id="2716263"/>
    <lineage>
        <taxon>Bacteria</taxon>
        <taxon>Pseudomonadati</taxon>
        <taxon>Bacteroidota</taxon>
        <taxon>Cytophagia</taxon>
        <taxon>Cytophagales</taxon>
        <taxon>Cyclobacteriaceae</taxon>
        <taxon>Cyclobacterium</taxon>
    </lineage>
</organism>
<name>A0ABX0H7U2_9BACT</name>
<accession>A0ABX0H7U2</accession>
<reference evidence="1 2" key="1">
    <citation type="submission" date="2020-03" db="EMBL/GenBank/DDBJ databases">
        <title>Cyclobacterium plantarum sp. nov., a marine bacterium isolated from a coastal-marine wetland.</title>
        <authorList>
            <person name="Sanchez-Porro C."/>
            <person name="Ventosa A."/>
            <person name="Amoozegar M."/>
        </authorList>
    </citation>
    <scope>NUCLEOTIDE SEQUENCE [LARGE SCALE GENOMIC DNA]</scope>
    <source>
        <strain evidence="1 2">GBPx2</strain>
    </source>
</reference>
<dbReference type="EMBL" id="JAANYN010000005">
    <property type="protein sequence ID" value="NHE57960.1"/>
    <property type="molecule type" value="Genomic_DNA"/>
</dbReference>
<dbReference type="Proteomes" id="UP000649799">
    <property type="component" value="Unassembled WGS sequence"/>
</dbReference>
<sequence length="67" mass="7908">MKVKIVKPLEQSGYFRNQEIEINKSDLPNIQKHNIIQIIEDLEVSTIKNDTEKAIKKTYKRGRPKKE</sequence>
<proteinExistence type="predicted"/>
<evidence type="ECO:0000313" key="2">
    <source>
        <dbReference type="Proteomes" id="UP000649799"/>
    </source>
</evidence>
<gene>
    <name evidence="1" type="ORF">G9Q97_14185</name>
</gene>
<dbReference type="RefSeq" id="WP_166147898.1">
    <property type="nucleotide sequence ID" value="NZ_JAANYN010000005.1"/>
</dbReference>
<protein>
    <submittedName>
        <fullName evidence="1">Uncharacterized protein</fullName>
    </submittedName>
</protein>